<dbReference type="InterPro" id="IPR029044">
    <property type="entry name" value="Nucleotide-diphossugar_trans"/>
</dbReference>
<evidence type="ECO:0008006" key="4">
    <source>
        <dbReference type="Google" id="ProtNLM"/>
    </source>
</evidence>
<accession>A0A2M8KQ93</accession>
<dbReference type="EMBL" id="PFEC01000018">
    <property type="protein sequence ID" value="PJE62090.1"/>
    <property type="molecule type" value="Genomic_DNA"/>
</dbReference>
<reference evidence="3" key="1">
    <citation type="submission" date="2017-09" db="EMBL/GenBank/DDBJ databases">
        <title>Depth-based differentiation of microbial function through sediment-hosted aquifers and enrichment of novel symbionts in the deep terrestrial subsurface.</title>
        <authorList>
            <person name="Probst A.J."/>
            <person name="Ladd B."/>
            <person name="Jarett J.K."/>
            <person name="Geller-Mcgrath D.E."/>
            <person name="Sieber C.M.K."/>
            <person name="Emerson J.B."/>
            <person name="Anantharaman K."/>
            <person name="Thomas B.C."/>
            <person name="Malmstrom R."/>
            <person name="Stieglmeier M."/>
            <person name="Klingl A."/>
            <person name="Woyke T."/>
            <person name="Ryan C.M."/>
            <person name="Banfield J.F."/>
        </authorList>
    </citation>
    <scope>NUCLEOTIDE SEQUENCE [LARGE SCALE GENOMIC DNA]</scope>
</reference>
<dbReference type="AlphaFoldDB" id="A0A2M8KQ93"/>
<keyword evidence="1" id="KW-0472">Membrane</keyword>
<name>A0A2M8KQ93_9BACT</name>
<organism evidence="2 3">
    <name type="scientific">Candidatus Roizmanbacteria bacterium CG10_big_fil_rev_8_21_14_0_10_39_12</name>
    <dbReference type="NCBI Taxonomy" id="1974852"/>
    <lineage>
        <taxon>Bacteria</taxon>
        <taxon>Candidatus Roizmaniibacteriota</taxon>
    </lineage>
</organism>
<keyword evidence="1" id="KW-1133">Transmembrane helix</keyword>
<comment type="caution">
    <text evidence="2">The sequence shown here is derived from an EMBL/GenBank/DDBJ whole genome shotgun (WGS) entry which is preliminary data.</text>
</comment>
<sequence length="202" mass="23939">MKARVVEFPLEKDFSNLRNRGLEEAQFEWILCIDADERVSEILKHSILSELASPRYSSYFLKRRDHFWGSIMKYGEVRNAYVRGYIRLMKKGEGKWSGVVHEIYQDSKPSGFLEGFIEHYPHGSLSEFIRDVNQYSSLRAEELHKKKKTTNMIEICIVPIFKFFYTYILKFGFFDGHAGFVYSFLMSFHSFLVRSKLYMMKS</sequence>
<dbReference type="PANTHER" id="PTHR43630">
    <property type="entry name" value="POLY-BETA-1,6-N-ACETYL-D-GLUCOSAMINE SYNTHASE"/>
    <property type="match status" value="1"/>
</dbReference>
<protein>
    <recommendedName>
        <fullName evidence="4">Glycosyltransferase 2-like domain-containing protein</fullName>
    </recommendedName>
</protein>
<evidence type="ECO:0000313" key="2">
    <source>
        <dbReference type="EMBL" id="PJE62090.1"/>
    </source>
</evidence>
<dbReference type="Proteomes" id="UP000230222">
    <property type="component" value="Unassembled WGS sequence"/>
</dbReference>
<feature type="transmembrane region" description="Helical" evidence="1">
    <location>
        <begin position="174"/>
        <end position="193"/>
    </location>
</feature>
<dbReference type="CDD" id="cd02511">
    <property type="entry name" value="Beta4Glucosyltransferase"/>
    <property type="match status" value="1"/>
</dbReference>
<evidence type="ECO:0000313" key="3">
    <source>
        <dbReference type="Proteomes" id="UP000230222"/>
    </source>
</evidence>
<dbReference type="PANTHER" id="PTHR43630:SF2">
    <property type="entry name" value="GLYCOSYLTRANSFERASE"/>
    <property type="match status" value="1"/>
</dbReference>
<keyword evidence="1" id="KW-0812">Transmembrane</keyword>
<dbReference type="SUPFAM" id="SSF53448">
    <property type="entry name" value="Nucleotide-diphospho-sugar transferases"/>
    <property type="match status" value="1"/>
</dbReference>
<gene>
    <name evidence="2" type="ORF">COU87_01120</name>
</gene>
<evidence type="ECO:0000256" key="1">
    <source>
        <dbReference type="SAM" id="Phobius"/>
    </source>
</evidence>
<proteinExistence type="predicted"/>